<dbReference type="GO" id="GO:0016989">
    <property type="term" value="F:sigma factor antagonist activity"/>
    <property type="evidence" value="ECO:0007669"/>
    <property type="project" value="InterPro"/>
</dbReference>
<dbReference type="InterPro" id="IPR036890">
    <property type="entry name" value="HATPase_C_sf"/>
</dbReference>
<dbReference type="GO" id="GO:0005524">
    <property type="term" value="F:ATP binding"/>
    <property type="evidence" value="ECO:0007669"/>
    <property type="project" value="UniProtKB-KW"/>
</dbReference>
<dbReference type="AlphaFoldDB" id="A0A2P8H8A2"/>
<dbReference type="PANTHER" id="PTHR35526">
    <property type="entry name" value="ANTI-SIGMA-F FACTOR RSBW-RELATED"/>
    <property type="match status" value="1"/>
</dbReference>
<dbReference type="RefSeq" id="WP_106589742.1">
    <property type="nucleotide sequence ID" value="NZ_PYAV01000015.1"/>
</dbReference>
<evidence type="ECO:0000256" key="1">
    <source>
        <dbReference type="ARBA" id="ARBA00022527"/>
    </source>
</evidence>
<evidence type="ECO:0000256" key="2">
    <source>
        <dbReference type="ARBA" id="ARBA00022679"/>
    </source>
</evidence>
<dbReference type="Proteomes" id="UP000242310">
    <property type="component" value="Unassembled WGS sequence"/>
</dbReference>
<dbReference type="NCBIfam" id="TIGR01924">
    <property type="entry name" value="rsbW_low_gc"/>
    <property type="match status" value="1"/>
</dbReference>
<evidence type="ECO:0000259" key="7">
    <source>
        <dbReference type="Pfam" id="PF13581"/>
    </source>
</evidence>
<dbReference type="EMBL" id="PYAV01000015">
    <property type="protein sequence ID" value="PSL42465.1"/>
    <property type="molecule type" value="Genomic_DNA"/>
</dbReference>
<accession>A0A2P8H8A2</accession>
<gene>
    <name evidence="6" type="primary">rsbW</name>
    <name evidence="8" type="ORF">B0H94_11569</name>
</gene>
<feature type="domain" description="Histidine kinase/HSP90-like ATPase" evidence="7">
    <location>
        <begin position="12"/>
        <end position="139"/>
    </location>
</feature>
<evidence type="ECO:0000256" key="5">
    <source>
        <dbReference type="ARBA" id="ARBA00022840"/>
    </source>
</evidence>
<dbReference type="HAMAP" id="MF_00638">
    <property type="entry name" value="Anti_sigma_B"/>
    <property type="match status" value="1"/>
</dbReference>
<comment type="similarity">
    <text evidence="6">Belongs to the anti-sigma-factor family.</text>
</comment>
<dbReference type="InterPro" id="IPR003594">
    <property type="entry name" value="HATPase_dom"/>
</dbReference>
<comment type="function">
    <text evidence="6">Negative regulator of sigma-B activity. Phosphorylates and inactivates its specific antagonist protein, RsbV. Upon phosphorylation of RsbV, RsbW is released and binds to sigma-B, thereby blocking its ability to form an RNA polymerase holoenzyme (E-sigma-B).</text>
</comment>
<dbReference type="PANTHER" id="PTHR35526:SF9">
    <property type="entry name" value="SERINE-PROTEIN KINASE RSBW"/>
    <property type="match status" value="1"/>
</dbReference>
<dbReference type="Gene3D" id="3.30.565.10">
    <property type="entry name" value="Histidine kinase-like ATPase, C-terminal domain"/>
    <property type="match status" value="1"/>
</dbReference>
<keyword evidence="9" id="KW-1185">Reference proteome</keyword>
<evidence type="ECO:0000256" key="4">
    <source>
        <dbReference type="ARBA" id="ARBA00022777"/>
    </source>
</evidence>
<keyword evidence="4 6" id="KW-0418">Kinase</keyword>
<evidence type="ECO:0000313" key="8">
    <source>
        <dbReference type="EMBL" id="PSL42465.1"/>
    </source>
</evidence>
<protein>
    <recommendedName>
        <fullName evidence="6">Serine-protein kinase RsbW</fullName>
        <ecNumber evidence="6">2.7.11.1</ecNumber>
    </recommendedName>
    <alternativeName>
        <fullName evidence="6">Anti-sigma-B factor</fullName>
    </alternativeName>
    <alternativeName>
        <fullName evidence="6">Sigma-B negative effector RsbW</fullName>
    </alternativeName>
</protein>
<dbReference type="InterPro" id="IPR010193">
    <property type="entry name" value="RsbW"/>
</dbReference>
<dbReference type="CDD" id="cd16936">
    <property type="entry name" value="HATPase_RsbW-like"/>
    <property type="match status" value="1"/>
</dbReference>
<sequence length="161" mass="17537">MTQATDYIEVKLPAKADYVSIARLTVSGIANRMGWGYDDIEDMKVAVAEACTNVVDHAYEQGGSMVLGCHVRSDAIEVSVTDEGQHFDMERLAEEKGPVSGTKPVAELKEGGLGLFLIDTLMDEVEIRGETGVAIVMRKFFQRDGVEENVDAAGPINKQEQ</sequence>
<reference evidence="8 9" key="1">
    <citation type="submission" date="2018-03" db="EMBL/GenBank/DDBJ databases">
        <title>Genomic Encyclopedia of Type Strains, Phase III (KMG-III): the genomes of soil and plant-associated and newly described type strains.</title>
        <authorList>
            <person name="Whitman W."/>
        </authorList>
    </citation>
    <scope>NUCLEOTIDE SEQUENCE [LARGE SCALE GENOMIC DNA]</scope>
    <source>
        <strain evidence="8 9">CGMCC 1.07653</strain>
    </source>
</reference>
<comment type="catalytic activity">
    <reaction evidence="6">
        <text>L-threonyl-[protein] + ATP = O-phospho-L-threonyl-[protein] + ADP + H(+)</text>
        <dbReference type="Rhea" id="RHEA:46608"/>
        <dbReference type="Rhea" id="RHEA-COMP:11060"/>
        <dbReference type="Rhea" id="RHEA-COMP:11605"/>
        <dbReference type="ChEBI" id="CHEBI:15378"/>
        <dbReference type="ChEBI" id="CHEBI:30013"/>
        <dbReference type="ChEBI" id="CHEBI:30616"/>
        <dbReference type="ChEBI" id="CHEBI:61977"/>
        <dbReference type="ChEBI" id="CHEBI:456216"/>
        <dbReference type="EC" id="2.7.11.1"/>
    </reaction>
</comment>
<dbReference type="SUPFAM" id="SSF55874">
    <property type="entry name" value="ATPase domain of HSP90 chaperone/DNA topoisomerase II/histidine kinase"/>
    <property type="match status" value="1"/>
</dbReference>
<dbReference type="GO" id="GO:0004674">
    <property type="term" value="F:protein serine/threonine kinase activity"/>
    <property type="evidence" value="ECO:0007669"/>
    <property type="project" value="UniProtKB-KW"/>
</dbReference>
<dbReference type="OrthoDB" id="9798941at2"/>
<name>A0A2P8H8A2_9BACI</name>
<evidence type="ECO:0000313" key="9">
    <source>
        <dbReference type="Proteomes" id="UP000242310"/>
    </source>
</evidence>
<evidence type="ECO:0000256" key="6">
    <source>
        <dbReference type="HAMAP-Rule" id="MF_00638"/>
    </source>
</evidence>
<keyword evidence="1 6" id="KW-0723">Serine/threonine-protein kinase</keyword>
<dbReference type="GO" id="GO:0106310">
    <property type="term" value="F:protein serine kinase activity"/>
    <property type="evidence" value="ECO:0007669"/>
    <property type="project" value="RHEA"/>
</dbReference>
<comment type="catalytic activity">
    <reaction evidence="6">
        <text>L-seryl-[protein] + ATP = O-phospho-L-seryl-[protein] + ADP + H(+)</text>
        <dbReference type="Rhea" id="RHEA:17989"/>
        <dbReference type="Rhea" id="RHEA-COMP:9863"/>
        <dbReference type="Rhea" id="RHEA-COMP:11604"/>
        <dbReference type="ChEBI" id="CHEBI:15378"/>
        <dbReference type="ChEBI" id="CHEBI:29999"/>
        <dbReference type="ChEBI" id="CHEBI:30616"/>
        <dbReference type="ChEBI" id="CHEBI:83421"/>
        <dbReference type="ChEBI" id="CHEBI:456216"/>
        <dbReference type="EC" id="2.7.11.1"/>
    </reaction>
</comment>
<dbReference type="Pfam" id="PF13581">
    <property type="entry name" value="HATPase_c_2"/>
    <property type="match status" value="1"/>
</dbReference>
<organism evidence="8 9">
    <name type="scientific">Salsuginibacillus halophilus</name>
    <dbReference type="NCBI Taxonomy" id="517424"/>
    <lineage>
        <taxon>Bacteria</taxon>
        <taxon>Bacillati</taxon>
        <taxon>Bacillota</taxon>
        <taxon>Bacilli</taxon>
        <taxon>Bacillales</taxon>
        <taxon>Bacillaceae</taxon>
        <taxon>Salsuginibacillus</taxon>
    </lineage>
</organism>
<proteinExistence type="inferred from homology"/>
<dbReference type="NCBIfam" id="NF003144">
    <property type="entry name" value="PRK04069.1"/>
    <property type="match status" value="1"/>
</dbReference>
<dbReference type="InterPro" id="IPR050267">
    <property type="entry name" value="Anti-sigma-factor_SerPK"/>
</dbReference>
<keyword evidence="3 6" id="KW-0547">Nucleotide-binding</keyword>
<keyword evidence="5 6" id="KW-0067">ATP-binding</keyword>
<dbReference type="EC" id="2.7.11.1" evidence="6"/>
<comment type="caution">
    <text evidence="8">The sequence shown here is derived from an EMBL/GenBank/DDBJ whole genome shotgun (WGS) entry which is preliminary data.</text>
</comment>
<keyword evidence="2 6" id="KW-0808">Transferase</keyword>
<evidence type="ECO:0000256" key="3">
    <source>
        <dbReference type="ARBA" id="ARBA00022741"/>
    </source>
</evidence>